<name>A0A430QTY6_SCHBO</name>
<dbReference type="SUPFAM" id="SSF52058">
    <property type="entry name" value="L domain-like"/>
    <property type="match status" value="1"/>
</dbReference>
<dbReference type="AlphaFoldDB" id="A0A430QTY6"/>
<dbReference type="InterPro" id="IPR032675">
    <property type="entry name" value="LRR_dom_sf"/>
</dbReference>
<dbReference type="SMART" id="SM00369">
    <property type="entry name" value="LRR_TYP"/>
    <property type="match status" value="1"/>
</dbReference>
<gene>
    <name evidence="3" type="ORF">DC041_0013142</name>
</gene>
<organism evidence="3 4">
    <name type="scientific">Schistosoma bovis</name>
    <name type="common">Blood fluke</name>
    <dbReference type="NCBI Taxonomy" id="6184"/>
    <lineage>
        <taxon>Eukaryota</taxon>
        <taxon>Metazoa</taxon>
        <taxon>Spiralia</taxon>
        <taxon>Lophotrochozoa</taxon>
        <taxon>Platyhelminthes</taxon>
        <taxon>Trematoda</taxon>
        <taxon>Digenea</taxon>
        <taxon>Strigeidida</taxon>
        <taxon>Schistosomatoidea</taxon>
        <taxon>Schistosomatidae</taxon>
        <taxon>Schistosoma</taxon>
    </lineage>
</organism>
<dbReference type="InterPro" id="IPR001611">
    <property type="entry name" value="Leu-rich_rpt"/>
</dbReference>
<dbReference type="Pfam" id="PF13855">
    <property type="entry name" value="LRR_8"/>
    <property type="match status" value="1"/>
</dbReference>
<evidence type="ECO:0000256" key="1">
    <source>
        <dbReference type="ARBA" id="ARBA00022614"/>
    </source>
</evidence>
<evidence type="ECO:0000313" key="4">
    <source>
        <dbReference type="Proteomes" id="UP000290809"/>
    </source>
</evidence>
<dbReference type="PANTHER" id="PTHR48051">
    <property type="match status" value="1"/>
</dbReference>
<dbReference type="STRING" id="6184.A0A430QTY6"/>
<keyword evidence="4" id="KW-1185">Reference proteome</keyword>
<keyword evidence="1" id="KW-0433">Leucine-rich repeat</keyword>
<feature type="non-terminal residue" evidence="3">
    <location>
        <position position="1"/>
    </location>
</feature>
<feature type="non-terminal residue" evidence="3">
    <location>
        <position position="147"/>
    </location>
</feature>
<dbReference type="InterPro" id="IPR003591">
    <property type="entry name" value="Leu-rich_rpt_typical-subtyp"/>
</dbReference>
<dbReference type="Proteomes" id="UP000290809">
    <property type="component" value="Unassembled WGS sequence"/>
</dbReference>
<dbReference type="PRINTS" id="PR00019">
    <property type="entry name" value="LEURICHRPT"/>
</dbReference>
<keyword evidence="2" id="KW-0677">Repeat</keyword>
<dbReference type="EMBL" id="QMKO01000468">
    <property type="protein sequence ID" value="RTG91171.1"/>
    <property type="molecule type" value="Genomic_DNA"/>
</dbReference>
<protein>
    <submittedName>
        <fullName evidence="3">Leucine-rich repeat protein SHOC2</fullName>
    </submittedName>
</protein>
<dbReference type="Gene3D" id="3.80.10.10">
    <property type="entry name" value="Ribonuclease Inhibitor"/>
    <property type="match status" value="1"/>
</dbReference>
<evidence type="ECO:0000313" key="3">
    <source>
        <dbReference type="EMBL" id="RTG91171.1"/>
    </source>
</evidence>
<sequence>IGNCKLLSRFLVDYNQIDELPKSIGQLSELTENLLCHLKDSVSVVLSRNDFNSFPIGDKTQYKNVKHFRLDYNRLEIFEAVQLSENTQLTTLNLCNNNIITLDFTGIETLKHLVELDLSYNQIGHLPDSIGELVSLEILDLTRNRLE</sequence>
<dbReference type="InterPro" id="IPR050216">
    <property type="entry name" value="LRR_domain-containing"/>
</dbReference>
<dbReference type="PROSITE" id="PS51450">
    <property type="entry name" value="LRR"/>
    <property type="match status" value="1"/>
</dbReference>
<comment type="caution">
    <text evidence="3">The sequence shown here is derived from an EMBL/GenBank/DDBJ whole genome shotgun (WGS) entry which is preliminary data.</text>
</comment>
<evidence type="ECO:0000256" key="2">
    <source>
        <dbReference type="ARBA" id="ARBA00022737"/>
    </source>
</evidence>
<accession>A0A430QTY6</accession>
<dbReference type="GO" id="GO:0005737">
    <property type="term" value="C:cytoplasm"/>
    <property type="evidence" value="ECO:0007669"/>
    <property type="project" value="TreeGrafter"/>
</dbReference>
<dbReference type="PANTHER" id="PTHR48051:SF1">
    <property type="entry name" value="RAS SUPPRESSOR PROTEIN 1"/>
    <property type="match status" value="1"/>
</dbReference>
<reference evidence="3 4" key="1">
    <citation type="journal article" date="2019" name="PLoS Pathog.">
        <title>Genome sequence of the bovine parasite Schistosoma bovis Tanzania.</title>
        <authorList>
            <person name="Oey H."/>
            <person name="Zakrzewski M."/>
            <person name="Gobert G."/>
            <person name="Gravermann K."/>
            <person name="Stoye J."/>
            <person name="Jones M."/>
            <person name="Mcmanus D."/>
            <person name="Krause L."/>
        </authorList>
    </citation>
    <scope>NUCLEOTIDE SEQUENCE [LARGE SCALE GENOMIC DNA]</scope>
    <source>
        <strain evidence="3 4">TAN1997</strain>
    </source>
</reference>
<proteinExistence type="predicted"/>